<dbReference type="Proteomes" id="UP000008022">
    <property type="component" value="Unassembled WGS sequence"/>
</dbReference>
<accession>A0A0E0RF00</accession>
<dbReference type="HOGENOM" id="CLU_1974152_0_0_1"/>
<reference evidence="2" key="2">
    <citation type="submission" date="2015-06" db="UniProtKB">
        <authorList>
            <consortium name="EnsemblPlants"/>
        </authorList>
    </citation>
    <scope>IDENTIFICATION</scope>
</reference>
<evidence type="ECO:0000256" key="1">
    <source>
        <dbReference type="SAM" id="MobiDB-lite"/>
    </source>
</evidence>
<dbReference type="Gramene" id="ORUFI12G06610.1">
    <property type="protein sequence ID" value="ORUFI12G06610.1"/>
    <property type="gene ID" value="ORUFI12G06610"/>
</dbReference>
<feature type="compositionally biased region" description="Polar residues" evidence="1">
    <location>
        <begin position="11"/>
        <end position="24"/>
    </location>
</feature>
<protein>
    <submittedName>
        <fullName evidence="2">Uncharacterized protein</fullName>
    </submittedName>
</protein>
<sequence length="127" mass="14247">MAIMPPKAGQGHQSLSAQSPSNPRIQPRAPEPIKPPDSRGYQARLMHLAFGANQGLRSWPRLRSAEEAPGRRRRRTPRAQWAVINTHYAPANHIWRHYRDGPAQATTRKARLCPGNSQHPREALSPS</sequence>
<evidence type="ECO:0000313" key="3">
    <source>
        <dbReference type="Proteomes" id="UP000008022"/>
    </source>
</evidence>
<dbReference type="AlphaFoldDB" id="A0A0E0RF00"/>
<organism evidence="2 3">
    <name type="scientific">Oryza rufipogon</name>
    <name type="common">Brownbeard rice</name>
    <name type="synonym">Asian wild rice</name>
    <dbReference type="NCBI Taxonomy" id="4529"/>
    <lineage>
        <taxon>Eukaryota</taxon>
        <taxon>Viridiplantae</taxon>
        <taxon>Streptophyta</taxon>
        <taxon>Embryophyta</taxon>
        <taxon>Tracheophyta</taxon>
        <taxon>Spermatophyta</taxon>
        <taxon>Magnoliopsida</taxon>
        <taxon>Liliopsida</taxon>
        <taxon>Poales</taxon>
        <taxon>Poaceae</taxon>
        <taxon>BOP clade</taxon>
        <taxon>Oryzoideae</taxon>
        <taxon>Oryzeae</taxon>
        <taxon>Oryzinae</taxon>
        <taxon>Oryza</taxon>
    </lineage>
</organism>
<feature type="region of interest" description="Disordered" evidence="1">
    <location>
        <begin position="101"/>
        <end position="127"/>
    </location>
</feature>
<feature type="region of interest" description="Disordered" evidence="1">
    <location>
        <begin position="1"/>
        <end position="39"/>
    </location>
</feature>
<name>A0A0E0RF00_ORYRU</name>
<proteinExistence type="predicted"/>
<evidence type="ECO:0000313" key="2">
    <source>
        <dbReference type="EnsemblPlants" id="ORUFI12G06610.1"/>
    </source>
</evidence>
<reference evidence="3" key="1">
    <citation type="submission" date="2013-06" db="EMBL/GenBank/DDBJ databases">
        <authorList>
            <person name="Zhao Q."/>
        </authorList>
    </citation>
    <scope>NUCLEOTIDE SEQUENCE</scope>
    <source>
        <strain evidence="3">cv. W1943</strain>
    </source>
</reference>
<dbReference type="EnsemblPlants" id="ORUFI12G06610.1">
    <property type="protein sequence ID" value="ORUFI12G06610.1"/>
    <property type="gene ID" value="ORUFI12G06610"/>
</dbReference>
<keyword evidence="3" id="KW-1185">Reference proteome</keyword>